<gene>
    <name evidence="2" type="ORF">EJ73_00788</name>
</gene>
<evidence type="ECO:0000256" key="1">
    <source>
        <dbReference type="SAM" id="MobiDB-lite"/>
    </source>
</evidence>
<dbReference type="EMBL" id="QJJX01000007">
    <property type="protein sequence ID" value="PXX23123.1"/>
    <property type="molecule type" value="Genomic_DNA"/>
</dbReference>
<protein>
    <submittedName>
        <fullName evidence="2">Uncharacterized protein</fullName>
    </submittedName>
</protein>
<proteinExistence type="predicted"/>
<dbReference type="AlphaFoldDB" id="A0A318HXX5"/>
<dbReference type="STRING" id="1122991.GCA_000613445_00563"/>
<name>A0A318HXX5_9BACT</name>
<keyword evidence="3" id="KW-1185">Reference proteome</keyword>
<feature type="compositionally biased region" description="Polar residues" evidence="1">
    <location>
        <begin position="58"/>
        <end position="75"/>
    </location>
</feature>
<comment type="caution">
    <text evidence="2">The sequence shown here is derived from an EMBL/GenBank/DDBJ whole genome shotgun (WGS) entry which is preliminary data.</text>
</comment>
<evidence type="ECO:0000313" key="2">
    <source>
        <dbReference type="EMBL" id="PXX23123.1"/>
    </source>
</evidence>
<dbReference type="Proteomes" id="UP000248314">
    <property type="component" value="Unassembled WGS sequence"/>
</dbReference>
<sequence>MSGFFAHHLSLGRKYSILAEVCCDAKALNRQKQTNGLFGVKTVIFTKKQAISHKNLRNMHQNAMLSPTKRSANSC</sequence>
<reference evidence="2 3" key="1">
    <citation type="submission" date="2018-05" db="EMBL/GenBank/DDBJ databases">
        <title>Genomic Encyclopedia of Type Strains, Phase I: the one thousand microbial genomes (KMG-I) project.</title>
        <authorList>
            <person name="Kyrpides N."/>
        </authorList>
    </citation>
    <scope>NUCLEOTIDE SEQUENCE [LARGE SCALE GENOMIC DNA]</scope>
    <source>
        <strain evidence="2 3">DSM 15611</strain>
    </source>
</reference>
<evidence type="ECO:0000313" key="3">
    <source>
        <dbReference type="Proteomes" id="UP000248314"/>
    </source>
</evidence>
<feature type="region of interest" description="Disordered" evidence="1">
    <location>
        <begin position="56"/>
        <end position="75"/>
    </location>
</feature>
<accession>A0A318HXX5</accession>
<organism evidence="2 3">
    <name type="scientific">Hoylesella shahii DSM 15611 = JCM 12083</name>
    <dbReference type="NCBI Taxonomy" id="1122991"/>
    <lineage>
        <taxon>Bacteria</taxon>
        <taxon>Pseudomonadati</taxon>
        <taxon>Bacteroidota</taxon>
        <taxon>Bacteroidia</taxon>
        <taxon>Bacteroidales</taxon>
        <taxon>Prevotellaceae</taxon>
        <taxon>Hoylesella</taxon>
    </lineage>
</organism>